<dbReference type="GO" id="GO:0006629">
    <property type="term" value="P:lipid metabolic process"/>
    <property type="evidence" value="ECO:0007669"/>
    <property type="project" value="InterPro"/>
</dbReference>
<gene>
    <name evidence="4" type="ORF">P43SY_003087</name>
</gene>
<reference evidence="4" key="1">
    <citation type="submission" date="2021-12" db="EMBL/GenBank/DDBJ databases">
        <title>Prjna785345.</title>
        <authorList>
            <person name="Rujirawat T."/>
            <person name="Krajaejun T."/>
        </authorList>
    </citation>
    <scope>NUCLEOTIDE SEQUENCE</scope>
    <source>
        <strain evidence="4">Pi057C3</strain>
    </source>
</reference>
<evidence type="ECO:0000256" key="2">
    <source>
        <dbReference type="SAM" id="Phobius"/>
    </source>
</evidence>
<dbReference type="Gene3D" id="3.40.50.1820">
    <property type="entry name" value="alpha/beta hydrolase"/>
    <property type="match status" value="1"/>
</dbReference>
<keyword evidence="2" id="KW-1133">Transmembrane helix</keyword>
<dbReference type="InterPro" id="IPR002921">
    <property type="entry name" value="Fungal_lipase-type"/>
</dbReference>
<dbReference type="SUPFAM" id="SSF53474">
    <property type="entry name" value="alpha/beta-Hydrolases"/>
    <property type="match status" value="1"/>
</dbReference>
<accession>A0AAD5LP85</accession>
<evidence type="ECO:0000259" key="3">
    <source>
        <dbReference type="Pfam" id="PF01764"/>
    </source>
</evidence>
<dbReference type="PANTHER" id="PTHR45856:SF11">
    <property type="entry name" value="FUNGAL LIPASE-LIKE DOMAIN-CONTAINING PROTEIN"/>
    <property type="match status" value="1"/>
</dbReference>
<keyword evidence="2" id="KW-0812">Transmembrane</keyword>
<dbReference type="InterPro" id="IPR051218">
    <property type="entry name" value="Sec_MonoDiacylglyc_Lipase"/>
</dbReference>
<name>A0AAD5LP85_PYTIN</name>
<dbReference type="Proteomes" id="UP001209570">
    <property type="component" value="Unassembled WGS sequence"/>
</dbReference>
<feature type="transmembrane region" description="Helical" evidence="2">
    <location>
        <begin position="149"/>
        <end position="171"/>
    </location>
</feature>
<evidence type="ECO:0000256" key="1">
    <source>
        <dbReference type="SAM" id="MobiDB-lite"/>
    </source>
</evidence>
<feature type="transmembrane region" description="Helical" evidence="2">
    <location>
        <begin position="531"/>
        <end position="548"/>
    </location>
</feature>
<dbReference type="AlphaFoldDB" id="A0AAD5LP85"/>
<keyword evidence="5" id="KW-1185">Reference proteome</keyword>
<dbReference type="PANTHER" id="PTHR45856">
    <property type="entry name" value="ALPHA/BETA-HYDROLASES SUPERFAMILY PROTEIN"/>
    <property type="match status" value="1"/>
</dbReference>
<proteinExistence type="predicted"/>
<comment type="caution">
    <text evidence="4">The sequence shown here is derived from an EMBL/GenBank/DDBJ whole genome shotgun (WGS) entry which is preliminary data.</text>
</comment>
<dbReference type="Pfam" id="PF01764">
    <property type="entry name" value="Lipase_3"/>
    <property type="match status" value="1"/>
</dbReference>
<feature type="transmembrane region" description="Helical" evidence="2">
    <location>
        <begin position="560"/>
        <end position="582"/>
    </location>
</feature>
<organism evidence="4 5">
    <name type="scientific">Pythium insidiosum</name>
    <name type="common">Pythiosis disease agent</name>
    <dbReference type="NCBI Taxonomy" id="114742"/>
    <lineage>
        <taxon>Eukaryota</taxon>
        <taxon>Sar</taxon>
        <taxon>Stramenopiles</taxon>
        <taxon>Oomycota</taxon>
        <taxon>Peronosporomycetes</taxon>
        <taxon>Pythiales</taxon>
        <taxon>Pythiaceae</taxon>
        <taxon>Pythium</taxon>
    </lineage>
</organism>
<feature type="transmembrane region" description="Helical" evidence="2">
    <location>
        <begin position="356"/>
        <end position="381"/>
    </location>
</feature>
<feature type="transmembrane region" description="Helical" evidence="2">
    <location>
        <begin position="324"/>
        <end position="344"/>
    </location>
</feature>
<protein>
    <recommendedName>
        <fullName evidence="3">Fungal lipase-type domain-containing protein</fullName>
    </recommendedName>
</protein>
<evidence type="ECO:0000313" key="5">
    <source>
        <dbReference type="Proteomes" id="UP001209570"/>
    </source>
</evidence>
<feature type="region of interest" description="Disordered" evidence="1">
    <location>
        <begin position="1"/>
        <end position="23"/>
    </location>
</feature>
<feature type="transmembrane region" description="Helical" evidence="2">
    <location>
        <begin position="509"/>
        <end position="525"/>
    </location>
</feature>
<feature type="transmembrane region" description="Helical" evidence="2">
    <location>
        <begin position="111"/>
        <end position="137"/>
    </location>
</feature>
<feature type="domain" description="Fungal lipase-type" evidence="3">
    <location>
        <begin position="699"/>
        <end position="802"/>
    </location>
</feature>
<evidence type="ECO:0000313" key="4">
    <source>
        <dbReference type="EMBL" id="KAJ0408361.1"/>
    </source>
</evidence>
<sequence length="898" mass="100962">MATRPLAHSLPATPDAAMPVDLPGAGRSTTPYLHAETMEDADHPRQGWTVPVAELDDDRATALRQRRSVFHAVHAKDAAMTTTEGRGEELFAYHDNRTLWRFYRTFCQLRFGYLAFLVLMVILMFSFTLLMEIFFAIFLPSARTYSTEYLVRSVVLLALLPILLILLSYAFEEASRLFFDAINKMDGGLPNFRLALAIVIHYVRHRRAICAADAPDASAVASDSMPRASRQLLRRATSSIFLDAREDPYVDEDPFVDDDRDDVHALAAIDAMLDDRRAPPDGPPAGEISLARRRWQRVTTFVRAAVLLRQHHAASGPPIDFSTFILVDIVCPVGFELLTLVSFFAELFDSWSVFDGFLACVRAGFWLMLAYLLTWMATHFWSSRNRHMRVLVSDYRRRRRLLRREVYDVLHEKKSRRLWLMDVGFRFYHHVGVYANPLGWFRRSPARSDVAELRASMMLSDTELSRTDDTRIDVAVAADERSVARRLARIREARAKLHAKNPWHSVSDGYQMLVLLAVCIASALVSMWSFLTGWILMGVAIVLLGNVAQRRFPQIFGNTFRYFMAAFVLLSLVFFSSTWIIGTFVGGGSFRLGPYVPSNSSSTDGATGTSVRHAALVALQAPGVAEYPVCTIDYDGLSVLDLALIADAAYGSTAETQNRSLLNRFDGTELDDWRVVNRSNSSEHQVWMEIFFARINMTVVAVRGTASATDALEDLHYWFGISIMQAVNVFVPFLRQLPRDFVVSLLSMKLIAKFMPAPVFMPLMDHVDRVKQRVGSDRMVVTGHSLGGALAAVAGARTQTRAVSFSGPGLLFSRGRFGVEESDVRDFVLTLKPQKDIVPQVDELGGMVQELRCWEKSPMACHSTETHMCELQAACGDPRGRNWATNEKCTRYRALMKP</sequence>
<dbReference type="EMBL" id="JAKCXM010000012">
    <property type="protein sequence ID" value="KAJ0408361.1"/>
    <property type="molecule type" value="Genomic_DNA"/>
</dbReference>
<dbReference type="InterPro" id="IPR029058">
    <property type="entry name" value="AB_hydrolase_fold"/>
</dbReference>
<keyword evidence="2" id="KW-0472">Membrane</keyword>